<dbReference type="InterPro" id="IPR000850">
    <property type="entry name" value="Adenylat/UMP-CMP_kin"/>
</dbReference>
<evidence type="ECO:0000256" key="1">
    <source>
        <dbReference type="ARBA" id="ARBA00007220"/>
    </source>
</evidence>
<evidence type="ECO:0000256" key="6">
    <source>
        <dbReference type="ARBA" id="ARBA00031517"/>
    </source>
</evidence>
<evidence type="ECO:0000256" key="3">
    <source>
        <dbReference type="ARBA" id="ARBA00022679"/>
    </source>
</evidence>
<dbReference type="PANTHER" id="PTHR23359">
    <property type="entry name" value="NUCLEOTIDE KINASE"/>
    <property type="match status" value="1"/>
</dbReference>
<reference evidence="8" key="1">
    <citation type="journal article" date="2019" name="Database">
        <title>The radish genome database (RadishGD): an integrated information resource for radish genomics.</title>
        <authorList>
            <person name="Yu H.J."/>
            <person name="Baek S."/>
            <person name="Lee Y.J."/>
            <person name="Cho A."/>
            <person name="Mun J.H."/>
        </authorList>
    </citation>
    <scope>NUCLEOTIDE SEQUENCE [LARGE SCALE GENOMIC DNA]</scope>
    <source>
        <strain evidence="8">cv. WK10039</strain>
    </source>
</reference>
<gene>
    <name evidence="9" type="primary">LOC108862011</name>
</gene>
<dbReference type="SUPFAM" id="SSF52540">
    <property type="entry name" value="P-loop containing nucleoside triphosphate hydrolases"/>
    <property type="match status" value="1"/>
</dbReference>
<dbReference type="KEGG" id="rsz:108862011"/>
<protein>
    <recommendedName>
        <fullName evidence="2">adenylate kinase</fullName>
        <ecNumber evidence="2">2.7.4.3</ecNumber>
    </recommendedName>
    <alternativeName>
        <fullName evidence="6">ATP:AMP phosphotransferase</fullName>
    </alternativeName>
</protein>
<dbReference type="Pfam" id="PF00406">
    <property type="entry name" value="ADK"/>
    <property type="match status" value="1"/>
</dbReference>
<evidence type="ECO:0000256" key="5">
    <source>
        <dbReference type="ARBA" id="ARBA00022777"/>
    </source>
</evidence>
<keyword evidence="5 7" id="KW-0418">Kinase</keyword>
<keyword evidence="3 7" id="KW-0808">Transferase</keyword>
<sequence length="270" mass="30079">MAWLSRVRGVLPLSRLVATRRSFGSSAAVAFDYDSDDEEYLYGGNRRLEEPKLDLERYGTERGVQWVVMGAPGAWRHVFAERLSSLLEVAHISMGSLVRQELSPTSSLYKQIASSVNEGKHVPKGLVFALLSKRLEEGYARGESGFILDGIPRTLHQAETLDQIAHIDLVVNLKCSEDHLVNRSALSETPLPPQEFLGSILHSSVAIKARRESLSVYAEEVKPLEDYYRKQRKLLDFHVGGATSAETWQGLLLALHLKQANLATSQKLTL</sequence>
<dbReference type="InterPro" id="IPR033690">
    <property type="entry name" value="Adenylat_kinase_CS"/>
</dbReference>
<dbReference type="OrthoDB" id="439792at2759"/>
<dbReference type="RefSeq" id="XP_018491517.1">
    <property type="nucleotide sequence ID" value="XM_018636015.2"/>
</dbReference>
<dbReference type="GO" id="GO:0005524">
    <property type="term" value="F:ATP binding"/>
    <property type="evidence" value="ECO:0007669"/>
    <property type="project" value="InterPro"/>
</dbReference>
<evidence type="ECO:0000313" key="8">
    <source>
        <dbReference type="Proteomes" id="UP000504610"/>
    </source>
</evidence>
<accession>A0A6J0P375</accession>
<keyword evidence="4" id="KW-0547">Nucleotide-binding</keyword>
<dbReference type="Proteomes" id="UP000504610">
    <property type="component" value="Chromosome 5"/>
</dbReference>
<comment type="similarity">
    <text evidence="1 7">Belongs to the adenylate kinase family.</text>
</comment>
<evidence type="ECO:0000313" key="9">
    <source>
        <dbReference type="RefSeq" id="XP_018491517.1"/>
    </source>
</evidence>
<keyword evidence="8" id="KW-1185">Reference proteome</keyword>
<reference evidence="9" key="2">
    <citation type="submission" date="2025-08" db="UniProtKB">
        <authorList>
            <consortium name="RefSeq"/>
        </authorList>
    </citation>
    <scope>IDENTIFICATION</scope>
    <source>
        <tissue evidence="9">Leaf</tissue>
    </source>
</reference>
<dbReference type="AlphaFoldDB" id="A0A6J0P375"/>
<organism evidence="8 9">
    <name type="scientific">Raphanus sativus</name>
    <name type="common">Radish</name>
    <name type="synonym">Raphanus raphanistrum var. sativus</name>
    <dbReference type="NCBI Taxonomy" id="3726"/>
    <lineage>
        <taxon>Eukaryota</taxon>
        <taxon>Viridiplantae</taxon>
        <taxon>Streptophyta</taxon>
        <taxon>Embryophyta</taxon>
        <taxon>Tracheophyta</taxon>
        <taxon>Spermatophyta</taxon>
        <taxon>Magnoliopsida</taxon>
        <taxon>eudicotyledons</taxon>
        <taxon>Gunneridae</taxon>
        <taxon>Pentapetalae</taxon>
        <taxon>rosids</taxon>
        <taxon>malvids</taxon>
        <taxon>Brassicales</taxon>
        <taxon>Brassicaceae</taxon>
        <taxon>Brassiceae</taxon>
        <taxon>Raphanus</taxon>
    </lineage>
</organism>
<name>A0A6J0P375_RAPSA</name>
<dbReference type="PROSITE" id="PS00113">
    <property type="entry name" value="ADENYLATE_KINASE"/>
    <property type="match status" value="1"/>
</dbReference>
<evidence type="ECO:0000256" key="2">
    <source>
        <dbReference type="ARBA" id="ARBA00012955"/>
    </source>
</evidence>
<dbReference type="GeneID" id="108862011"/>
<evidence type="ECO:0000256" key="4">
    <source>
        <dbReference type="ARBA" id="ARBA00022741"/>
    </source>
</evidence>
<dbReference type="Gene3D" id="3.40.50.300">
    <property type="entry name" value="P-loop containing nucleotide triphosphate hydrolases"/>
    <property type="match status" value="1"/>
</dbReference>
<proteinExistence type="inferred from homology"/>
<dbReference type="CDD" id="cd01428">
    <property type="entry name" value="ADK"/>
    <property type="match status" value="1"/>
</dbReference>
<evidence type="ECO:0000256" key="7">
    <source>
        <dbReference type="RuleBase" id="RU003330"/>
    </source>
</evidence>
<dbReference type="PRINTS" id="PR00094">
    <property type="entry name" value="ADENYLTKNASE"/>
</dbReference>
<dbReference type="InterPro" id="IPR027417">
    <property type="entry name" value="P-loop_NTPase"/>
</dbReference>
<dbReference type="GO" id="GO:0004017">
    <property type="term" value="F:AMP kinase activity"/>
    <property type="evidence" value="ECO:0007669"/>
    <property type="project" value="UniProtKB-EC"/>
</dbReference>
<dbReference type="EC" id="2.7.4.3" evidence="2"/>